<comment type="similarity">
    <text evidence="2">Belongs to the eukaryotic mitochondrial porin family.</text>
</comment>
<dbReference type="GO" id="GO:0005741">
    <property type="term" value="C:mitochondrial outer membrane"/>
    <property type="evidence" value="ECO:0007669"/>
    <property type="project" value="UniProtKB-SubCell"/>
</dbReference>
<accession>A0AAW2HYT4</accession>
<evidence type="ECO:0000256" key="3">
    <source>
        <dbReference type="ARBA" id="ARBA00022452"/>
    </source>
</evidence>
<keyword evidence="3" id="KW-0472">Membrane</keyword>
<keyword evidence="5" id="KW-0813">Transport</keyword>
<dbReference type="Gene3D" id="2.40.160.10">
    <property type="entry name" value="Porin"/>
    <property type="match status" value="1"/>
</dbReference>
<keyword evidence="3" id="KW-1134">Transmembrane beta strand</keyword>
<keyword evidence="4" id="KW-0496">Mitochondrion</keyword>
<evidence type="ECO:0000256" key="5">
    <source>
        <dbReference type="ARBA" id="ARBA00023114"/>
    </source>
</evidence>
<dbReference type="GO" id="GO:0008308">
    <property type="term" value="F:voltage-gated monoatomic anion channel activity"/>
    <property type="evidence" value="ECO:0007669"/>
    <property type="project" value="InterPro"/>
</dbReference>
<evidence type="ECO:0000256" key="1">
    <source>
        <dbReference type="ARBA" id="ARBA00004294"/>
    </source>
</evidence>
<dbReference type="EMBL" id="JARGDH010000002">
    <property type="protein sequence ID" value="KAL0274883.1"/>
    <property type="molecule type" value="Genomic_DNA"/>
</dbReference>
<keyword evidence="5" id="KW-0626">Porin</keyword>
<evidence type="ECO:0000256" key="2">
    <source>
        <dbReference type="ARBA" id="ARBA00007780"/>
    </source>
</evidence>
<evidence type="ECO:0000256" key="4">
    <source>
        <dbReference type="ARBA" id="ARBA00022787"/>
    </source>
</evidence>
<dbReference type="GO" id="GO:0015288">
    <property type="term" value="F:porin activity"/>
    <property type="evidence" value="ECO:0007669"/>
    <property type="project" value="UniProtKB-KW"/>
</dbReference>
<dbReference type="GO" id="GO:0046930">
    <property type="term" value="C:pore complex"/>
    <property type="evidence" value="ECO:0007669"/>
    <property type="project" value="UniProtKB-KW"/>
</dbReference>
<dbReference type="AlphaFoldDB" id="A0AAW2HYT4"/>
<dbReference type="Pfam" id="PF01459">
    <property type="entry name" value="Porin_3"/>
    <property type="match status" value="1"/>
</dbReference>
<dbReference type="InterPro" id="IPR001925">
    <property type="entry name" value="Porin_Euk"/>
</dbReference>
<dbReference type="PANTHER" id="PTHR11743:SF70">
    <property type="entry name" value="GH26960P-RELATED"/>
    <property type="match status" value="1"/>
</dbReference>
<dbReference type="InterPro" id="IPR027246">
    <property type="entry name" value="Porin_Euk/Tom40"/>
</dbReference>
<keyword evidence="3" id="KW-0812">Transmembrane</keyword>
<evidence type="ECO:0000313" key="6">
    <source>
        <dbReference type="EMBL" id="KAL0274883.1"/>
    </source>
</evidence>
<dbReference type="InterPro" id="IPR023614">
    <property type="entry name" value="Porin_dom_sf"/>
</dbReference>
<protein>
    <submittedName>
        <fullName evidence="6">Uncharacterized protein</fullName>
    </submittedName>
</protein>
<dbReference type="PANTHER" id="PTHR11743">
    <property type="entry name" value="VOLTAGE-DEPENDENT ANION-SELECTIVE CHANNEL"/>
    <property type="match status" value="1"/>
</dbReference>
<organism evidence="6">
    <name type="scientific">Menopon gallinae</name>
    <name type="common">poultry shaft louse</name>
    <dbReference type="NCBI Taxonomy" id="328185"/>
    <lineage>
        <taxon>Eukaryota</taxon>
        <taxon>Metazoa</taxon>
        <taxon>Ecdysozoa</taxon>
        <taxon>Arthropoda</taxon>
        <taxon>Hexapoda</taxon>
        <taxon>Insecta</taxon>
        <taxon>Pterygota</taxon>
        <taxon>Neoptera</taxon>
        <taxon>Paraneoptera</taxon>
        <taxon>Psocodea</taxon>
        <taxon>Troctomorpha</taxon>
        <taxon>Phthiraptera</taxon>
        <taxon>Amblycera</taxon>
        <taxon>Menoponidae</taxon>
        <taxon>Menopon</taxon>
    </lineage>
</organism>
<comment type="subcellular location">
    <subcellularLocation>
        <location evidence="1">Mitochondrion outer membrane</location>
    </subcellularLocation>
</comment>
<keyword evidence="5" id="KW-0406">Ion transport</keyword>
<gene>
    <name evidence="6" type="ORF">PYX00_002912</name>
</gene>
<sequence>MKWWTHGQEPLFGVAGRFRADRDVYFRGKINNSSELGLSYEQKLSDGIVLTMSTMFDLKNFASGMHKFGLGLRLQL</sequence>
<keyword evidence="4" id="KW-1000">Mitochondrion outer membrane</keyword>
<name>A0AAW2HYT4_9NEOP</name>
<comment type="caution">
    <text evidence="6">The sequence shown here is derived from an EMBL/GenBank/DDBJ whole genome shotgun (WGS) entry which is preliminary data.</text>
</comment>
<proteinExistence type="inferred from homology"/>
<reference evidence="6" key="1">
    <citation type="journal article" date="2024" name="Gigascience">
        <title>Chromosome-level genome of the poultry shaft louse Menopon gallinae provides insight into the host-switching and adaptive evolution of parasitic lice.</title>
        <authorList>
            <person name="Xu Y."/>
            <person name="Ma L."/>
            <person name="Liu S."/>
            <person name="Liang Y."/>
            <person name="Liu Q."/>
            <person name="He Z."/>
            <person name="Tian L."/>
            <person name="Duan Y."/>
            <person name="Cai W."/>
            <person name="Li H."/>
            <person name="Song F."/>
        </authorList>
    </citation>
    <scope>NUCLEOTIDE SEQUENCE</scope>
    <source>
        <strain evidence="6">Cailab_2023a</strain>
    </source>
</reference>